<evidence type="ECO:0000313" key="2">
    <source>
        <dbReference type="Proteomes" id="UP001260534"/>
    </source>
</evidence>
<evidence type="ECO:0000313" key="1">
    <source>
        <dbReference type="EMBL" id="MDS9993820.1"/>
    </source>
</evidence>
<accession>A0ABU2I6P7</accession>
<comment type="caution">
    <text evidence="1">The sequence shown here is derived from an EMBL/GenBank/DDBJ whole genome shotgun (WGS) entry which is preliminary data.</text>
</comment>
<proteinExistence type="predicted"/>
<gene>
    <name evidence="1" type="ORF">PNQ69_13655</name>
</gene>
<name>A0ABU2I6P7_9XANT</name>
<sequence length="170" mass="19059">MARRTPPDREFVRDLRHVLATPKAWISAGEIAWVDAGGKPKGYKFRAALSVQGHTPGSLYVDGYYKPSSIEGVPDKLSLSLFYRDQRILGLDEDGPGRHRNSVGEGRPHFLKSIHHPHLHTISDDAIYGYAEPLEPAEFSEHWHSFLFLAGIQNGPNFSLPPGQRELPLR</sequence>
<organism evidence="1 2">
    <name type="scientific">Xanthomonas hawaiiensis</name>
    <dbReference type="NCBI Taxonomy" id="3003247"/>
    <lineage>
        <taxon>Bacteria</taxon>
        <taxon>Pseudomonadati</taxon>
        <taxon>Pseudomonadota</taxon>
        <taxon>Gammaproteobacteria</taxon>
        <taxon>Lysobacterales</taxon>
        <taxon>Lysobacteraceae</taxon>
        <taxon>Xanthomonas</taxon>
    </lineage>
</organism>
<protein>
    <submittedName>
        <fullName evidence="1">Uncharacterized protein</fullName>
    </submittedName>
</protein>
<reference evidence="1 2" key="1">
    <citation type="submission" date="2023-01" db="EMBL/GenBank/DDBJ databases">
        <title>Xanthomonas hawaiianensis sp. nov. isolated from Araceae family in Hawaii.</title>
        <authorList>
            <person name="Chunag S.-C."/>
            <person name="Dobhal S."/>
            <person name="Alvarez A."/>
            <person name="Arif M."/>
        </authorList>
    </citation>
    <scope>NUCLEOTIDE SEQUENCE [LARGE SCALE GENOMIC DNA]</scope>
    <source>
        <strain evidence="1 2">A2111</strain>
    </source>
</reference>
<dbReference type="RefSeq" id="WP_209231038.1">
    <property type="nucleotide sequence ID" value="NZ_JAGHXG010000011.1"/>
</dbReference>
<dbReference type="EMBL" id="JAQMHB010000001">
    <property type="protein sequence ID" value="MDS9993820.1"/>
    <property type="molecule type" value="Genomic_DNA"/>
</dbReference>
<keyword evidence="2" id="KW-1185">Reference proteome</keyword>
<dbReference type="Proteomes" id="UP001260534">
    <property type="component" value="Unassembled WGS sequence"/>
</dbReference>